<dbReference type="CDD" id="cd01293">
    <property type="entry name" value="Bact_CD"/>
    <property type="match status" value="1"/>
</dbReference>
<dbReference type="InterPro" id="IPR032466">
    <property type="entry name" value="Metal_Hydrolase"/>
</dbReference>
<sequence>MRSRIVLLRNANIWGREGRWDIRIADTRIAEVGRGLAAAAGDGAVEDGAVEDLDGALVIPGLVDAHCHVDKTLWSGDWVPHTPAPDLVARVTHEEENRHRYGVPSVDNSTALLREMAASGTTRIRTHTDVDPGVGLRGVENVAQAARNLDGRIAVEQVAFPQRGMLRKPGTQELLEEAVRSGAVQAVGGIDPAGLDNDPVRHLDVIFGIAERHGAKLDIHLHDGGSLGAWEFRQIIERTKALGLQGRVTISHAFALSDAVEERRPALVEELVAGLAANGISLTTVAPSRGQLPIKAMRAAGGVVGAGNDGVRDLWSPFGDGRMLDRAMMLAHALGGRLDEDLELALHTATFGGARVLGLGDGEFGVVEGAVADLVALPVRNAAEAVVSRPVPSLVVAGGRVGARHGALV</sequence>
<dbReference type="AlphaFoldDB" id="A0A1J7BC46"/>
<keyword evidence="3" id="KW-1185">Reference proteome</keyword>
<dbReference type="STRING" id="1428644.BIV57_17715"/>
<dbReference type="PANTHER" id="PTHR32027">
    <property type="entry name" value="CYTOSINE DEAMINASE"/>
    <property type="match status" value="1"/>
</dbReference>
<evidence type="ECO:0000313" key="2">
    <source>
        <dbReference type="EMBL" id="OIV36165.1"/>
    </source>
</evidence>
<protein>
    <submittedName>
        <fullName evidence="2">Cytosine deaminase</fullName>
    </submittedName>
</protein>
<organism evidence="2 3">
    <name type="scientific">Mangrovactinospora gilvigrisea</name>
    <dbReference type="NCBI Taxonomy" id="1428644"/>
    <lineage>
        <taxon>Bacteria</taxon>
        <taxon>Bacillati</taxon>
        <taxon>Actinomycetota</taxon>
        <taxon>Actinomycetes</taxon>
        <taxon>Kitasatosporales</taxon>
        <taxon>Streptomycetaceae</taxon>
        <taxon>Mangrovactinospora</taxon>
    </lineage>
</organism>
<dbReference type="NCBIfam" id="NF004636">
    <property type="entry name" value="PRK05985.1"/>
    <property type="match status" value="1"/>
</dbReference>
<dbReference type="SUPFAM" id="SSF51338">
    <property type="entry name" value="Composite domain of metallo-dependent hydrolases"/>
    <property type="match status" value="1"/>
</dbReference>
<dbReference type="PANTHER" id="PTHR32027:SF9">
    <property type="entry name" value="BLL3847 PROTEIN"/>
    <property type="match status" value="1"/>
</dbReference>
<accession>A0A1J7BC46</accession>
<feature type="domain" description="Amidohydrolase 3" evidence="1">
    <location>
        <begin position="111"/>
        <end position="401"/>
    </location>
</feature>
<dbReference type="SUPFAM" id="SSF51556">
    <property type="entry name" value="Metallo-dependent hydrolases"/>
    <property type="match status" value="1"/>
</dbReference>
<evidence type="ECO:0000313" key="3">
    <source>
        <dbReference type="Proteomes" id="UP000243342"/>
    </source>
</evidence>
<dbReference type="Pfam" id="PF07969">
    <property type="entry name" value="Amidohydro_3"/>
    <property type="match status" value="1"/>
</dbReference>
<dbReference type="Gene3D" id="2.30.40.10">
    <property type="entry name" value="Urease, subunit C, domain 1"/>
    <property type="match status" value="1"/>
</dbReference>
<reference evidence="2 3" key="1">
    <citation type="submission" date="2016-10" db="EMBL/GenBank/DDBJ databases">
        <title>Genome sequence of Streptomyces gilvigriseus MUSC 26.</title>
        <authorList>
            <person name="Lee L.-H."/>
            <person name="Ser H.-L."/>
        </authorList>
    </citation>
    <scope>NUCLEOTIDE SEQUENCE [LARGE SCALE GENOMIC DNA]</scope>
    <source>
        <strain evidence="2 3">MUSC 26</strain>
    </source>
</reference>
<dbReference type="InterPro" id="IPR011059">
    <property type="entry name" value="Metal-dep_hydrolase_composite"/>
</dbReference>
<dbReference type="InterPro" id="IPR013108">
    <property type="entry name" value="Amidohydro_3"/>
</dbReference>
<gene>
    <name evidence="2" type="ORF">BIV57_17715</name>
</gene>
<dbReference type="Proteomes" id="UP000243342">
    <property type="component" value="Unassembled WGS sequence"/>
</dbReference>
<dbReference type="Gene3D" id="3.20.20.140">
    <property type="entry name" value="Metal-dependent hydrolases"/>
    <property type="match status" value="1"/>
</dbReference>
<proteinExistence type="predicted"/>
<dbReference type="EMBL" id="MLCF01000110">
    <property type="protein sequence ID" value="OIV36165.1"/>
    <property type="molecule type" value="Genomic_DNA"/>
</dbReference>
<evidence type="ECO:0000259" key="1">
    <source>
        <dbReference type="Pfam" id="PF07969"/>
    </source>
</evidence>
<dbReference type="GO" id="GO:0016814">
    <property type="term" value="F:hydrolase activity, acting on carbon-nitrogen (but not peptide) bonds, in cyclic amidines"/>
    <property type="evidence" value="ECO:0007669"/>
    <property type="project" value="TreeGrafter"/>
</dbReference>
<dbReference type="InterPro" id="IPR052349">
    <property type="entry name" value="Metallo-hydrolase_Enzymes"/>
</dbReference>
<comment type="caution">
    <text evidence="2">The sequence shown here is derived from an EMBL/GenBank/DDBJ whole genome shotgun (WGS) entry which is preliminary data.</text>
</comment>
<name>A0A1J7BC46_9ACTN</name>